<name>A0A2H0Y455_UNCSA</name>
<dbReference type="Gene3D" id="3.90.550.10">
    <property type="entry name" value="Spore Coat Polysaccharide Biosynthesis Protein SpsA, Chain A"/>
    <property type="match status" value="1"/>
</dbReference>
<protein>
    <recommendedName>
        <fullName evidence="3">Glycosyltransferase 2-like domain-containing protein</fullName>
    </recommendedName>
</protein>
<dbReference type="EMBL" id="PEYM01000002">
    <property type="protein sequence ID" value="PIS31790.1"/>
    <property type="molecule type" value="Genomic_DNA"/>
</dbReference>
<organism evidence="1 2">
    <name type="scientific">Candidatus Saganbacteria bacterium CG08_land_8_20_14_0_20_45_16</name>
    <dbReference type="NCBI Taxonomy" id="2014293"/>
    <lineage>
        <taxon>Bacteria</taxon>
        <taxon>Bacillati</taxon>
        <taxon>Saganbacteria</taxon>
    </lineage>
</organism>
<dbReference type="InterPro" id="IPR029044">
    <property type="entry name" value="Nucleotide-diphossugar_trans"/>
</dbReference>
<comment type="caution">
    <text evidence="1">The sequence shown here is derived from an EMBL/GenBank/DDBJ whole genome shotgun (WGS) entry which is preliminary data.</text>
</comment>
<gene>
    <name evidence="1" type="ORF">COT42_00145</name>
</gene>
<proteinExistence type="predicted"/>
<evidence type="ECO:0000313" key="2">
    <source>
        <dbReference type="Proteomes" id="UP000231343"/>
    </source>
</evidence>
<evidence type="ECO:0000313" key="1">
    <source>
        <dbReference type="EMBL" id="PIS31790.1"/>
    </source>
</evidence>
<reference evidence="1 2" key="1">
    <citation type="submission" date="2017-09" db="EMBL/GenBank/DDBJ databases">
        <title>Depth-based differentiation of microbial function through sediment-hosted aquifers and enrichment of novel symbionts in the deep terrestrial subsurface.</title>
        <authorList>
            <person name="Probst A.J."/>
            <person name="Ladd B."/>
            <person name="Jarett J.K."/>
            <person name="Geller-Mcgrath D.E."/>
            <person name="Sieber C.M."/>
            <person name="Emerson J.B."/>
            <person name="Anantharaman K."/>
            <person name="Thomas B.C."/>
            <person name="Malmstrom R."/>
            <person name="Stieglmeier M."/>
            <person name="Klingl A."/>
            <person name="Woyke T."/>
            <person name="Ryan C.M."/>
            <person name="Banfield J.F."/>
        </authorList>
    </citation>
    <scope>NUCLEOTIDE SEQUENCE [LARGE SCALE GENOMIC DNA]</scope>
    <source>
        <strain evidence="1">CG08_land_8_20_14_0_20_45_16</strain>
    </source>
</reference>
<dbReference type="AlphaFoldDB" id="A0A2H0Y455"/>
<dbReference type="Proteomes" id="UP000231343">
    <property type="component" value="Unassembled WGS sequence"/>
</dbReference>
<sequence>MQHLGLMMTCNEEDCIEEVMNEHTKYFDKILVIDGSTDKTEKIIRSFDAVKFFMKDSEVIDQMPGRVIFDGIRKFILEKAQEMYGYDGWITLLHGDEIFYDNPIEIAEKAEKAGVEKVNWYAMNFFLHTSDLNRDLESIKSVQERLPWYSPGALEIRQYKHKKGIYYNLGQGGKVLAEGVGWQAYKYFPIYKHYPYRSAAQILKKKRQNEQTGFSCSYQQVAEAKDCFHNVLPGFKVARRFDGSFHEFEIKNQGSMFWRWLRAYRYQPIKIGNPFDGLGDQLKQLFVAKK</sequence>
<evidence type="ECO:0008006" key="3">
    <source>
        <dbReference type="Google" id="ProtNLM"/>
    </source>
</evidence>
<accession>A0A2H0Y455</accession>